<evidence type="ECO:0000256" key="10">
    <source>
        <dbReference type="SAM" id="Phobius"/>
    </source>
</evidence>
<dbReference type="InterPro" id="IPR048279">
    <property type="entry name" value="MdtK-like"/>
</dbReference>
<dbReference type="EMBL" id="PNBX01000055">
    <property type="protein sequence ID" value="TMO67510.1"/>
    <property type="molecule type" value="Genomic_DNA"/>
</dbReference>
<dbReference type="GO" id="GO:0006811">
    <property type="term" value="P:monoatomic ion transport"/>
    <property type="evidence" value="ECO:0007669"/>
    <property type="project" value="UniProtKB-KW"/>
</dbReference>
<feature type="transmembrane region" description="Helical" evidence="10">
    <location>
        <begin position="417"/>
        <end position="439"/>
    </location>
</feature>
<evidence type="ECO:0000256" key="7">
    <source>
        <dbReference type="ARBA" id="ARBA00023065"/>
    </source>
</evidence>
<dbReference type="GO" id="GO:0005886">
    <property type="term" value="C:plasma membrane"/>
    <property type="evidence" value="ECO:0007669"/>
    <property type="project" value="UniProtKB-SubCell"/>
</dbReference>
<accession>A0A5S3V6Y9</accession>
<dbReference type="NCBIfam" id="TIGR00797">
    <property type="entry name" value="matE"/>
    <property type="match status" value="1"/>
</dbReference>
<evidence type="ECO:0000256" key="3">
    <source>
        <dbReference type="ARBA" id="ARBA00022449"/>
    </source>
</evidence>
<protein>
    <recommendedName>
        <fullName evidence="9">Multidrug-efflux transporter</fullName>
    </recommendedName>
</protein>
<feature type="transmembrane region" description="Helical" evidence="10">
    <location>
        <begin position="132"/>
        <end position="151"/>
    </location>
</feature>
<evidence type="ECO:0000256" key="4">
    <source>
        <dbReference type="ARBA" id="ARBA00022475"/>
    </source>
</evidence>
<evidence type="ECO:0000313" key="12">
    <source>
        <dbReference type="Proteomes" id="UP000307217"/>
    </source>
</evidence>
<keyword evidence="4" id="KW-1003">Cell membrane</keyword>
<keyword evidence="7" id="KW-0406">Ion transport</keyword>
<reference evidence="11 12" key="1">
    <citation type="submission" date="2018-01" db="EMBL/GenBank/DDBJ databases">
        <authorList>
            <person name="Paulsen S."/>
            <person name="Gram L.K."/>
        </authorList>
    </citation>
    <scope>NUCLEOTIDE SEQUENCE [LARGE SCALE GENOMIC DNA]</scope>
    <source>
        <strain evidence="11 12">S3790</strain>
    </source>
</reference>
<keyword evidence="6 10" id="KW-1133">Transmembrane helix</keyword>
<feature type="transmembrane region" description="Helical" evidence="10">
    <location>
        <begin position="53"/>
        <end position="78"/>
    </location>
</feature>
<dbReference type="CDD" id="cd13141">
    <property type="entry name" value="MATE_like_13"/>
    <property type="match status" value="1"/>
</dbReference>
<feature type="transmembrane region" description="Helical" evidence="10">
    <location>
        <begin position="90"/>
        <end position="112"/>
    </location>
</feature>
<gene>
    <name evidence="11" type="ORF">CWC19_13270</name>
</gene>
<keyword evidence="8 10" id="KW-0472">Membrane</keyword>
<feature type="transmembrane region" description="Helical" evidence="10">
    <location>
        <begin position="317"/>
        <end position="337"/>
    </location>
</feature>
<feature type="transmembrane region" description="Helical" evidence="10">
    <location>
        <begin position="163"/>
        <end position="187"/>
    </location>
</feature>
<feature type="transmembrane region" description="Helical" evidence="10">
    <location>
        <begin position="245"/>
        <end position="263"/>
    </location>
</feature>
<dbReference type="OrthoDB" id="9806302at2"/>
<dbReference type="PANTHER" id="PTHR43298">
    <property type="entry name" value="MULTIDRUG RESISTANCE PROTEIN NORM-RELATED"/>
    <property type="match status" value="1"/>
</dbReference>
<dbReference type="PIRSF" id="PIRSF006603">
    <property type="entry name" value="DinF"/>
    <property type="match status" value="1"/>
</dbReference>
<name>A0A5S3V6Y9_9GAMM</name>
<keyword evidence="3" id="KW-0050">Antiport</keyword>
<organism evidence="11 12">
    <name type="scientific">Pseudoalteromonas aurantia</name>
    <dbReference type="NCBI Taxonomy" id="43654"/>
    <lineage>
        <taxon>Bacteria</taxon>
        <taxon>Pseudomonadati</taxon>
        <taxon>Pseudomonadota</taxon>
        <taxon>Gammaproteobacteria</taxon>
        <taxon>Alteromonadales</taxon>
        <taxon>Pseudoalteromonadaceae</taxon>
        <taxon>Pseudoalteromonas</taxon>
    </lineage>
</organism>
<evidence type="ECO:0000256" key="1">
    <source>
        <dbReference type="ARBA" id="ARBA00004429"/>
    </source>
</evidence>
<dbReference type="InterPro" id="IPR002528">
    <property type="entry name" value="MATE_fam"/>
</dbReference>
<evidence type="ECO:0000256" key="9">
    <source>
        <dbReference type="ARBA" id="ARBA00031636"/>
    </source>
</evidence>
<keyword evidence="5 10" id="KW-0812">Transmembrane</keyword>
<feature type="transmembrane region" description="Helical" evidence="10">
    <location>
        <begin position="193"/>
        <end position="214"/>
    </location>
</feature>
<comment type="subcellular location">
    <subcellularLocation>
        <location evidence="1">Cell inner membrane</location>
        <topology evidence="1">Multi-pass membrane protein</topology>
    </subcellularLocation>
</comment>
<sequence>MQDLTHGSIYKHLFNMSMPIAFGLLVQTLYFIVDLYFVGHLGDVALAGVSTAGNLFFFVLALTQVFNVGCATLVAHAIGRKDPLHASAVYSHALFYGIAACLIISVFGYLFGHHYFSLLAATEAIETAGVTYLYWFLPSLAMQFILTVVSASMRGSGLVKPFMIIQMAALLLNIVLSPILITGVGIFNGMGVAGAGFASSLAACSAVVMGIMYIKRTPNILKLNKQKVTPNAPILKSLLKIGGPAGSEFMLTFLYMAMIYWALSQFGTDEQAGFGLGSRIMQALFLPVMAIAFAAPAIAAQNYAASKMKRVFTTYKVTTIATTSLMFVLALPCIFFPEFFFTPFSNDPAVIAVAATFLSYVGFNFVPAGLVFSYSAMFQAFGNTWPALFSTLVRVGLFSILLVYFVTQTHMEITTVWILSAATVFLQAILSFVLIQMMLKKRLLKRAKITT</sequence>
<dbReference type="Pfam" id="PF01554">
    <property type="entry name" value="MatE"/>
    <property type="match status" value="2"/>
</dbReference>
<feature type="transmembrane region" description="Helical" evidence="10">
    <location>
        <begin position="12"/>
        <end position="33"/>
    </location>
</feature>
<evidence type="ECO:0000256" key="5">
    <source>
        <dbReference type="ARBA" id="ARBA00022692"/>
    </source>
</evidence>
<feature type="transmembrane region" description="Helical" evidence="10">
    <location>
        <begin position="384"/>
        <end position="405"/>
    </location>
</feature>
<dbReference type="InterPro" id="IPR050222">
    <property type="entry name" value="MATE_MdtK"/>
</dbReference>
<dbReference type="PANTHER" id="PTHR43298:SF2">
    <property type="entry name" value="FMN_FAD EXPORTER YEEO-RELATED"/>
    <property type="match status" value="1"/>
</dbReference>
<dbReference type="RefSeq" id="WP_138592311.1">
    <property type="nucleotide sequence ID" value="NZ_PNBX01000055.1"/>
</dbReference>
<feature type="transmembrane region" description="Helical" evidence="10">
    <location>
        <begin position="349"/>
        <end position="372"/>
    </location>
</feature>
<dbReference type="AlphaFoldDB" id="A0A5S3V6Y9"/>
<evidence type="ECO:0000256" key="8">
    <source>
        <dbReference type="ARBA" id="ARBA00023136"/>
    </source>
</evidence>
<feature type="transmembrane region" description="Helical" evidence="10">
    <location>
        <begin position="283"/>
        <end position="305"/>
    </location>
</feature>
<reference evidence="12" key="2">
    <citation type="submission" date="2019-06" db="EMBL/GenBank/DDBJ databases">
        <title>Co-occurence of chitin degradation, pigmentation and bioactivity in marine Pseudoalteromonas.</title>
        <authorList>
            <person name="Sonnenschein E.C."/>
            <person name="Bech P.K."/>
        </authorList>
    </citation>
    <scope>NUCLEOTIDE SEQUENCE [LARGE SCALE GENOMIC DNA]</scope>
    <source>
        <strain evidence="12">S3790</strain>
    </source>
</reference>
<proteinExistence type="predicted"/>
<dbReference type="GO" id="GO:0015297">
    <property type="term" value="F:antiporter activity"/>
    <property type="evidence" value="ECO:0007669"/>
    <property type="project" value="UniProtKB-KW"/>
</dbReference>
<evidence type="ECO:0000313" key="11">
    <source>
        <dbReference type="EMBL" id="TMO67510.1"/>
    </source>
</evidence>
<evidence type="ECO:0000256" key="2">
    <source>
        <dbReference type="ARBA" id="ARBA00022448"/>
    </source>
</evidence>
<dbReference type="Proteomes" id="UP000307217">
    <property type="component" value="Unassembled WGS sequence"/>
</dbReference>
<comment type="caution">
    <text evidence="11">The sequence shown here is derived from an EMBL/GenBank/DDBJ whole genome shotgun (WGS) entry which is preliminary data.</text>
</comment>
<keyword evidence="2" id="KW-0813">Transport</keyword>
<dbReference type="GO" id="GO:0042910">
    <property type="term" value="F:xenobiotic transmembrane transporter activity"/>
    <property type="evidence" value="ECO:0007669"/>
    <property type="project" value="InterPro"/>
</dbReference>
<evidence type="ECO:0000256" key="6">
    <source>
        <dbReference type="ARBA" id="ARBA00022989"/>
    </source>
</evidence>